<evidence type="ECO:0000256" key="6">
    <source>
        <dbReference type="ARBA" id="ARBA00023237"/>
    </source>
</evidence>
<dbReference type="OrthoDB" id="1003812at2"/>
<keyword evidence="7" id="KW-0449">Lipoprotein</keyword>
<gene>
    <name evidence="9" type="ORF">B5G41_06195</name>
</gene>
<feature type="signal peptide" evidence="8">
    <location>
        <begin position="1"/>
        <end position="22"/>
    </location>
</feature>
<dbReference type="Pfam" id="PF08842">
    <property type="entry name" value="Mfa2"/>
    <property type="match status" value="1"/>
</dbReference>
<feature type="chain" id="PRO_5010999740" evidence="8">
    <location>
        <begin position="23"/>
        <end position="343"/>
    </location>
</feature>
<organism evidence="9 10">
    <name type="scientific">Alistipes onderdonkii</name>
    <dbReference type="NCBI Taxonomy" id="328813"/>
    <lineage>
        <taxon>Bacteria</taxon>
        <taxon>Pseudomonadati</taxon>
        <taxon>Bacteroidota</taxon>
        <taxon>Bacteroidia</taxon>
        <taxon>Bacteroidales</taxon>
        <taxon>Rikenellaceae</taxon>
        <taxon>Alistipes</taxon>
    </lineage>
</organism>
<dbReference type="Proteomes" id="UP000195772">
    <property type="component" value="Unassembled WGS sequence"/>
</dbReference>
<reference evidence="10" key="1">
    <citation type="submission" date="2017-04" db="EMBL/GenBank/DDBJ databases">
        <title>Function of individual gut microbiota members based on whole genome sequencing of pure cultures obtained from chicken caecum.</title>
        <authorList>
            <person name="Medvecky M."/>
            <person name="Cejkova D."/>
            <person name="Polansky O."/>
            <person name="Karasova D."/>
            <person name="Kubasova T."/>
            <person name="Cizek A."/>
            <person name="Rychlik I."/>
        </authorList>
    </citation>
    <scope>NUCLEOTIDE SEQUENCE [LARGE SCALE GENOMIC DNA]</scope>
    <source>
        <strain evidence="10">An90</strain>
    </source>
</reference>
<accession>A0A1Y3R0F1</accession>
<evidence type="ECO:0000256" key="8">
    <source>
        <dbReference type="SAM" id="SignalP"/>
    </source>
</evidence>
<comment type="caution">
    <text evidence="9">The sequence shown here is derived from an EMBL/GenBank/DDBJ whole genome shotgun (WGS) entry which is preliminary data.</text>
</comment>
<name>A0A1Y3R0F1_9BACT</name>
<comment type="subcellular location">
    <subcellularLocation>
        <location evidence="1">Cell outer membrane</location>
    </subcellularLocation>
</comment>
<dbReference type="EMBL" id="NFHB01000003">
    <property type="protein sequence ID" value="OUN04048.1"/>
    <property type="molecule type" value="Genomic_DNA"/>
</dbReference>
<dbReference type="GO" id="GO:0009279">
    <property type="term" value="C:cell outer membrane"/>
    <property type="evidence" value="ECO:0007669"/>
    <property type="project" value="UniProtKB-SubCell"/>
</dbReference>
<evidence type="ECO:0000256" key="3">
    <source>
        <dbReference type="ARBA" id="ARBA00022729"/>
    </source>
</evidence>
<evidence type="ECO:0000256" key="5">
    <source>
        <dbReference type="ARBA" id="ARBA00023139"/>
    </source>
</evidence>
<evidence type="ECO:0000256" key="1">
    <source>
        <dbReference type="ARBA" id="ARBA00004442"/>
    </source>
</evidence>
<evidence type="ECO:0000256" key="7">
    <source>
        <dbReference type="ARBA" id="ARBA00023288"/>
    </source>
</evidence>
<dbReference type="PROSITE" id="PS51257">
    <property type="entry name" value="PROKAR_LIPOPROTEIN"/>
    <property type="match status" value="1"/>
</dbReference>
<keyword evidence="6" id="KW-0998">Cell outer membrane</keyword>
<evidence type="ECO:0000256" key="4">
    <source>
        <dbReference type="ARBA" id="ARBA00023136"/>
    </source>
</evidence>
<keyword evidence="3 8" id="KW-0732">Signal</keyword>
<dbReference type="AlphaFoldDB" id="A0A1Y3R0F1"/>
<proteinExistence type="inferred from homology"/>
<evidence type="ECO:0000313" key="10">
    <source>
        <dbReference type="Proteomes" id="UP000195772"/>
    </source>
</evidence>
<dbReference type="GeneID" id="92756699"/>
<protein>
    <submittedName>
        <fullName evidence="9">DUF4906 domain-containing protein</fullName>
    </submittedName>
</protein>
<keyword evidence="4" id="KW-0472">Membrane</keyword>
<comment type="similarity">
    <text evidence="2">Belongs to the bacteroidetes fimbrillin superfamily. FimB/Mfa2 family.</text>
</comment>
<sequence length="343" mass="35544">MKKILFAAAAIAAALFASCDKTDDTLDPAMPETSDTARIAITLTGADEADTRAFFDTSAKAEAWESSLSSLSVFAFDNSGALIIRRDFTSSELASKSATFALPKSAAGTECSFYAVANYDASSAKTRAALTALVEKSAADYNGTFAEVSSAAKRSGGFVMSGSTSKTIGAVNSTTSVGITLKRTVAKVALQTTIDPSFADKYAGELTINSVKLSKAASQSSVVAGTPTPGAMSYTHTQTLAAASGKYNALFYCFENGSLTAGNRVLLEINATYDLDGNGSTTDDRSEVTYSVELTGKAAGEILRNGYYRIAANITGLVGQDCAVTVTVADWETPVTQSVELGA</sequence>
<keyword evidence="5" id="KW-0564">Palmitate</keyword>
<evidence type="ECO:0000313" key="9">
    <source>
        <dbReference type="EMBL" id="OUN04048.1"/>
    </source>
</evidence>
<dbReference type="Gene3D" id="2.60.40.2580">
    <property type="match status" value="1"/>
</dbReference>
<evidence type="ECO:0000256" key="2">
    <source>
        <dbReference type="ARBA" id="ARBA00007248"/>
    </source>
</evidence>
<dbReference type="InterPro" id="IPR014941">
    <property type="entry name" value="FimB/Mfa2/Mfa3"/>
</dbReference>
<dbReference type="RefSeq" id="WP_015547172.1">
    <property type="nucleotide sequence ID" value="NZ_BAAFKZ010000016.1"/>
</dbReference>